<keyword evidence="2" id="KW-0479">Metal-binding</keyword>
<evidence type="ECO:0000313" key="7">
    <source>
        <dbReference type="EMBL" id="SVA48121.1"/>
    </source>
</evidence>
<dbReference type="GO" id="GO:0046872">
    <property type="term" value="F:metal ion binding"/>
    <property type="evidence" value="ECO:0007669"/>
    <property type="project" value="UniProtKB-KW"/>
</dbReference>
<evidence type="ECO:0000256" key="5">
    <source>
        <dbReference type="ARBA" id="ARBA00034078"/>
    </source>
</evidence>
<dbReference type="Pfam" id="PF00355">
    <property type="entry name" value="Rieske"/>
    <property type="match status" value="1"/>
</dbReference>
<accession>A0A381W745</accession>
<reference evidence="7" key="1">
    <citation type="submission" date="2018-05" db="EMBL/GenBank/DDBJ databases">
        <authorList>
            <person name="Lanie J.A."/>
            <person name="Ng W.-L."/>
            <person name="Kazmierczak K.M."/>
            <person name="Andrzejewski T.M."/>
            <person name="Davidsen T.M."/>
            <person name="Wayne K.J."/>
            <person name="Tettelin H."/>
            <person name="Glass J.I."/>
            <person name="Rusch D."/>
            <person name="Podicherti R."/>
            <person name="Tsui H.-C.T."/>
            <person name="Winkler M.E."/>
        </authorList>
    </citation>
    <scope>NUCLEOTIDE SEQUENCE</scope>
</reference>
<dbReference type="AlphaFoldDB" id="A0A381W745"/>
<evidence type="ECO:0000259" key="6">
    <source>
        <dbReference type="PROSITE" id="PS51296"/>
    </source>
</evidence>
<dbReference type="PANTHER" id="PTHR21496:SF0">
    <property type="entry name" value="RIESKE DOMAIN-CONTAINING PROTEIN"/>
    <property type="match status" value="1"/>
</dbReference>
<keyword evidence="4" id="KW-0411">Iron-sulfur</keyword>
<dbReference type="InterPro" id="IPR036922">
    <property type="entry name" value="Rieske_2Fe-2S_sf"/>
</dbReference>
<dbReference type="SUPFAM" id="SSF50022">
    <property type="entry name" value="ISP domain"/>
    <property type="match status" value="1"/>
</dbReference>
<dbReference type="EMBL" id="UINC01010852">
    <property type="protein sequence ID" value="SVA48121.1"/>
    <property type="molecule type" value="Genomic_DNA"/>
</dbReference>
<evidence type="ECO:0000256" key="3">
    <source>
        <dbReference type="ARBA" id="ARBA00023004"/>
    </source>
</evidence>
<dbReference type="PROSITE" id="PS51296">
    <property type="entry name" value="RIESKE"/>
    <property type="match status" value="1"/>
</dbReference>
<proteinExistence type="predicted"/>
<comment type="cofactor">
    <cofactor evidence="5">
        <name>[2Fe-2S] cluster</name>
        <dbReference type="ChEBI" id="CHEBI:190135"/>
    </cofactor>
</comment>
<dbReference type="Gene3D" id="2.102.10.10">
    <property type="entry name" value="Rieske [2Fe-2S] iron-sulphur domain"/>
    <property type="match status" value="1"/>
</dbReference>
<dbReference type="InterPro" id="IPR017941">
    <property type="entry name" value="Rieske_2Fe-2S"/>
</dbReference>
<sequence length="572" mass="63725">SLESLKEKGVIVVTEGEGPIAIFYHDDGQVHAVDNRCPHMGFPLHRGTVKDGILTCHWHHADFDLVSGCTFNLFADDVPTYPVEVKDGQVWLTPYRDRSGEVDYWKGRLKEGFEQGIGLVIAKAVIALLRANIQYREIICIGAAHGIRYRGSGWGPGLTIMAAMANILDYLPVDEQVLPLYQGLVHMTRDSNGQAPRFDLQPLDTEALPISTLKRWFRHFVEVRDDEGANRCLLTAIQAGSTPAELVDMIVAAATDHFFLDGGHVVDFINKGSELLDLIGWDQADAVLPSLTRQLCNARRSEESNAWRHPVDLRELVHNSIDTLPKVQVSSNGTSWEGPAPLAGIILGEDPAVTIEAMNEALRNGMTLLQLSQTVTYAAALRVARFHTQNEFNDWIGVLHTFTYCNALHQAIKRTGSRELIRGVFHGAMAVYLDRFLNIPPARLPGERGDVTGPEDADDILEAYLETLNTQQQVEPAARLVHRYLSLGHPVERLFRTLAESLLREDAEFHTFQMLEAGIQQFEGLRGTEEAKHVLVAVARYLAAHAPTQRAMNQTAQIALRLNRGEMVYEEE</sequence>
<dbReference type="PANTHER" id="PTHR21496">
    <property type="entry name" value="FERREDOXIN-RELATED"/>
    <property type="match status" value="1"/>
</dbReference>
<dbReference type="GO" id="GO:0051537">
    <property type="term" value="F:2 iron, 2 sulfur cluster binding"/>
    <property type="evidence" value="ECO:0007669"/>
    <property type="project" value="UniProtKB-KW"/>
</dbReference>
<protein>
    <recommendedName>
        <fullName evidence="6">Rieske domain-containing protein</fullName>
    </recommendedName>
</protein>
<evidence type="ECO:0000256" key="4">
    <source>
        <dbReference type="ARBA" id="ARBA00023014"/>
    </source>
</evidence>
<evidence type="ECO:0000256" key="2">
    <source>
        <dbReference type="ARBA" id="ARBA00022723"/>
    </source>
</evidence>
<keyword evidence="3" id="KW-0408">Iron</keyword>
<keyword evidence="1" id="KW-0001">2Fe-2S</keyword>
<gene>
    <name evidence="7" type="ORF">METZ01_LOCUS100975</name>
</gene>
<feature type="domain" description="Rieske" evidence="6">
    <location>
        <begin position="1"/>
        <end position="92"/>
    </location>
</feature>
<dbReference type="CDD" id="cd03467">
    <property type="entry name" value="Rieske"/>
    <property type="match status" value="1"/>
</dbReference>
<organism evidence="7">
    <name type="scientific">marine metagenome</name>
    <dbReference type="NCBI Taxonomy" id="408172"/>
    <lineage>
        <taxon>unclassified sequences</taxon>
        <taxon>metagenomes</taxon>
        <taxon>ecological metagenomes</taxon>
    </lineage>
</organism>
<name>A0A381W745_9ZZZZ</name>
<evidence type="ECO:0000256" key="1">
    <source>
        <dbReference type="ARBA" id="ARBA00022714"/>
    </source>
</evidence>
<feature type="non-terminal residue" evidence="7">
    <location>
        <position position="1"/>
    </location>
</feature>